<keyword evidence="12" id="KW-0472">Membrane</keyword>
<keyword evidence="15" id="KW-1185">Reference proteome</keyword>
<dbReference type="InterPro" id="IPR050351">
    <property type="entry name" value="BphY/WalK/GraS-like"/>
</dbReference>
<dbReference type="EC" id="2.7.13.3" evidence="3"/>
<keyword evidence="4" id="KW-0597">Phosphoprotein</keyword>
<evidence type="ECO:0000256" key="10">
    <source>
        <dbReference type="ARBA" id="ARBA00039401"/>
    </source>
</evidence>
<evidence type="ECO:0000256" key="11">
    <source>
        <dbReference type="SAM" id="MobiDB-lite"/>
    </source>
</evidence>
<keyword evidence="9" id="KW-0902">Two-component regulatory system</keyword>
<dbReference type="PRINTS" id="PR00344">
    <property type="entry name" value="BCTRLSENSOR"/>
</dbReference>
<evidence type="ECO:0000313" key="14">
    <source>
        <dbReference type="EMBL" id="NJC73809.1"/>
    </source>
</evidence>
<protein>
    <recommendedName>
        <fullName evidence="10">Sensor-like histidine kinase SenX3</fullName>
        <ecNumber evidence="3">2.7.13.3</ecNumber>
    </recommendedName>
</protein>
<dbReference type="PROSITE" id="PS50109">
    <property type="entry name" value="HIS_KIN"/>
    <property type="match status" value="1"/>
</dbReference>
<evidence type="ECO:0000256" key="3">
    <source>
        <dbReference type="ARBA" id="ARBA00012438"/>
    </source>
</evidence>
<keyword evidence="6" id="KW-0547">Nucleotide-binding</keyword>
<keyword evidence="7 14" id="KW-0418">Kinase</keyword>
<comment type="caution">
    <text evidence="14">The sequence shown here is derived from an EMBL/GenBank/DDBJ whole genome shotgun (WGS) entry which is preliminary data.</text>
</comment>
<dbReference type="InterPro" id="IPR036890">
    <property type="entry name" value="HATPase_C_sf"/>
</dbReference>
<dbReference type="GO" id="GO:0016301">
    <property type="term" value="F:kinase activity"/>
    <property type="evidence" value="ECO:0007669"/>
    <property type="project" value="UniProtKB-KW"/>
</dbReference>
<evidence type="ECO:0000256" key="6">
    <source>
        <dbReference type="ARBA" id="ARBA00022741"/>
    </source>
</evidence>
<proteinExistence type="predicted"/>
<dbReference type="Pfam" id="PF02518">
    <property type="entry name" value="HATPase_c"/>
    <property type="match status" value="1"/>
</dbReference>
<dbReference type="SUPFAM" id="SSF47384">
    <property type="entry name" value="Homodimeric domain of signal transducing histidine kinase"/>
    <property type="match status" value="1"/>
</dbReference>
<dbReference type="PANTHER" id="PTHR42878:SF7">
    <property type="entry name" value="SENSOR HISTIDINE KINASE GLRK"/>
    <property type="match status" value="1"/>
</dbReference>
<evidence type="ECO:0000256" key="5">
    <source>
        <dbReference type="ARBA" id="ARBA00022679"/>
    </source>
</evidence>
<keyword evidence="8" id="KW-0067">ATP-binding</keyword>
<accession>A0ABX0Y981</accession>
<dbReference type="InterPro" id="IPR004358">
    <property type="entry name" value="Sig_transdc_His_kin-like_C"/>
</dbReference>
<dbReference type="EMBL" id="JAATVY010000037">
    <property type="protein sequence ID" value="NJC73809.1"/>
    <property type="molecule type" value="Genomic_DNA"/>
</dbReference>
<keyword evidence="5" id="KW-0808">Transferase</keyword>
<dbReference type="Pfam" id="PF00512">
    <property type="entry name" value="HisKA"/>
    <property type="match status" value="1"/>
</dbReference>
<dbReference type="InterPro" id="IPR036097">
    <property type="entry name" value="HisK_dim/P_sf"/>
</dbReference>
<dbReference type="InterPro" id="IPR003594">
    <property type="entry name" value="HATPase_dom"/>
</dbReference>
<comment type="catalytic activity">
    <reaction evidence="1">
        <text>ATP + protein L-histidine = ADP + protein N-phospho-L-histidine.</text>
        <dbReference type="EC" id="2.7.13.3"/>
    </reaction>
</comment>
<feature type="transmembrane region" description="Helical" evidence="12">
    <location>
        <begin position="37"/>
        <end position="53"/>
    </location>
</feature>
<dbReference type="SMART" id="SM00388">
    <property type="entry name" value="HisKA"/>
    <property type="match status" value="1"/>
</dbReference>
<dbReference type="Proteomes" id="UP000722989">
    <property type="component" value="Unassembled WGS sequence"/>
</dbReference>
<dbReference type="InterPro" id="IPR003661">
    <property type="entry name" value="HisK_dim/P_dom"/>
</dbReference>
<dbReference type="Gene3D" id="1.10.287.130">
    <property type="match status" value="1"/>
</dbReference>
<evidence type="ECO:0000256" key="12">
    <source>
        <dbReference type="SAM" id="Phobius"/>
    </source>
</evidence>
<feature type="domain" description="Histidine kinase" evidence="13">
    <location>
        <begin position="136"/>
        <end position="339"/>
    </location>
</feature>
<sequence>MWATASPSTNRLLVGGWVAAAAGWSALMYLLPGQETIPFHFIWIGLALVYGFTRWKASGMITALVAVTAVTGYILCHHAADRQIGWEETAEVPLMASIFGVMVWHVNRRNVAVAEVKRLAEAERRRLEVQQLFVRLASHELRTPITVARGYTELVRAAHNDADVLEDTDVVLDELDKLARITQRLVTLMQMEEPYPLRACDLDLELLRIARRWEPTANRIWYVRSDIGTGVVNSERLEAALDCLVENAVKFTAPGDRIELIGRADAAGWQIQVIDTGAGMTPETAAALDTWTPRGRTATGTGLGLAIVRSVVQALGGEVRVDTELGRGTTVTLSVPAGGSSPSAPAGPPATANPTSSATVVVQ</sequence>
<organism evidence="14 15">
    <name type="scientific">Planosporangium thailandense</name>
    <dbReference type="NCBI Taxonomy" id="765197"/>
    <lineage>
        <taxon>Bacteria</taxon>
        <taxon>Bacillati</taxon>
        <taxon>Actinomycetota</taxon>
        <taxon>Actinomycetes</taxon>
        <taxon>Micromonosporales</taxon>
        <taxon>Micromonosporaceae</taxon>
        <taxon>Planosporangium</taxon>
    </lineage>
</organism>
<feature type="region of interest" description="Disordered" evidence="11">
    <location>
        <begin position="334"/>
        <end position="363"/>
    </location>
</feature>
<reference evidence="14 15" key="1">
    <citation type="submission" date="2020-03" db="EMBL/GenBank/DDBJ databases">
        <title>WGS of the type strain of Planosporangium spp.</title>
        <authorList>
            <person name="Thawai C."/>
        </authorList>
    </citation>
    <scope>NUCLEOTIDE SEQUENCE [LARGE SCALE GENOMIC DNA]</scope>
    <source>
        <strain evidence="14 15">TBRC 5610</strain>
    </source>
</reference>
<dbReference type="InterPro" id="IPR005467">
    <property type="entry name" value="His_kinase_dom"/>
</dbReference>
<comment type="subcellular location">
    <subcellularLocation>
        <location evidence="2">Cell membrane</location>
    </subcellularLocation>
</comment>
<evidence type="ECO:0000256" key="7">
    <source>
        <dbReference type="ARBA" id="ARBA00022777"/>
    </source>
</evidence>
<name>A0ABX0Y981_9ACTN</name>
<evidence type="ECO:0000256" key="4">
    <source>
        <dbReference type="ARBA" id="ARBA00022553"/>
    </source>
</evidence>
<dbReference type="CDD" id="cd00082">
    <property type="entry name" value="HisKA"/>
    <property type="match status" value="1"/>
</dbReference>
<dbReference type="RefSeq" id="WP_167928712.1">
    <property type="nucleotide sequence ID" value="NZ_JAATVY010000037.1"/>
</dbReference>
<evidence type="ECO:0000256" key="1">
    <source>
        <dbReference type="ARBA" id="ARBA00000085"/>
    </source>
</evidence>
<feature type="transmembrane region" description="Helical" evidence="12">
    <location>
        <begin position="60"/>
        <end position="80"/>
    </location>
</feature>
<dbReference type="SUPFAM" id="SSF55874">
    <property type="entry name" value="ATPase domain of HSP90 chaperone/DNA topoisomerase II/histidine kinase"/>
    <property type="match status" value="1"/>
</dbReference>
<dbReference type="PANTHER" id="PTHR42878">
    <property type="entry name" value="TWO-COMPONENT HISTIDINE KINASE"/>
    <property type="match status" value="1"/>
</dbReference>
<evidence type="ECO:0000256" key="9">
    <source>
        <dbReference type="ARBA" id="ARBA00023012"/>
    </source>
</evidence>
<evidence type="ECO:0000259" key="13">
    <source>
        <dbReference type="PROSITE" id="PS50109"/>
    </source>
</evidence>
<feature type="transmembrane region" description="Helical" evidence="12">
    <location>
        <begin position="12"/>
        <end position="31"/>
    </location>
</feature>
<evidence type="ECO:0000313" key="15">
    <source>
        <dbReference type="Proteomes" id="UP000722989"/>
    </source>
</evidence>
<keyword evidence="12" id="KW-1133">Transmembrane helix</keyword>
<dbReference type="Gene3D" id="3.30.565.10">
    <property type="entry name" value="Histidine kinase-like ATPase, C-terminal domain"/>
    <property type="match status" value="1"/>
</dbReference>
<evidence type="ECO:0000256" key="8">
    <source>
        <dbReference type="ARBA" id="ARBA00022840"/>
    </source>
</evidence>
<dbReference type="SMART" id="SM00387">
    <property type="entry name" value="HATPase_c"/>
    <property type="match status" value="1"/>
</dbReference>
<gene>
    <name evidence="14" type="ORF">HC031_29450</name>
</gene>
<keyword evidence="12" id="KW-0812">Transmembrane</keyword>
<evidence type="ECO:0000256" key="2">
    <source>
        <dbReference type="ARBA" id="ARBA00004236"/>
    </source>
</evidence>